<dbReference type="RefSeq" id="WP_203753865.1">
    <property type="nucleotide sequence ID" value="NZ_BONF01000041.1"/>
</dbReference>
<sequence>MRTGSASGGGGRLAAVAVVVVLGLLGAGFLLGQLTGGRDPVAKRDSPAPDRPSRARLAPPPARMPPPLPPREQPVSGPNHPPLPAEQGGPFGSRFTTGTPEVALTFDDGPHPQWTPQVLTMLADYGVKATFCLVGTKAAKYPQLVRDIAAAGHTLCNHSWDHDMALGMRDEQAVLADLERANAAIRAAVPGARISYFRQPGGFWSKRVVEAAHRLGMTSLHWRVDPQDWDSSPAYRIASDVNSQTVPGAIVLLHDGGGDRRSTLAALRTILPHLLTRFHLAALPPGRDAPRESESADSDARGGGNRWFPN</sequence>
<dbReference type="InterPro" id="IPR002509">
    <property type="entry name" value="NODB_dom"/>
</dbReference>
<dbReference type="Proteomes" id="UP000601223">
    <property type="component" value="Unassembled WGS sequence"/>
</dbReference>
<dbReference type="Pfam" id="PF01522">
    <property type="entry name" value="Polysacc_deac_1"/>
    <property type="match status" value="1"/>
</dbReference>
<feature type="domain" description="NodB homology" evidence="3">
    <location>
        <begin position="100"/>
        <end position="283"/>
    </location>
</feature>
<evidence type="ECO:0000259" key="3">
    <source>
        <dbReference type="PROSITE" id="PS51677"/>
    </source>
</evidence>
<evidence type="ECO:0000313" key="5">
    <source>
        <dbReference type="Proteomes" id="UP000601223"/>
    </source>
</evidence>
<dbReference type="Gene3D" id="3.20.20.370">
    <property type="entry name" value="Glycoside hydrolase/deacetylase"/>
    <property type="match status" value="1"/>
</dbReference>
<dbReference type="InterPro" id="IPR050248">
    <property type="entry name" value="Polysacc_deacetylase_ArnD"/>
</dbReference>
<accession>A0A8J3JTI7</accession>
<dbReference type="InterPro" id="IPR011330">
    <property type="entry name" value="Glyco_hydro/deAcase_b/a-brl"/>
</dbReference>
<dbReference type="AlphaFoldDB" id="A0A8J3JTI7"/>
<evidence type="ECO:0000256" key="1">
    <source>
        <dbReference type="SAM" id="MobiDB-lite"/>
    </source>
</evidence>
<feature type="compositionally biased region" description="Pro residues" evidence="1">
    <location>
        <begin position="58"/>
        <end position="72"/>
    </location>
</feature>
<dbReference type="GO" id="GO:0005975">
    <property type="term" value="P:carbohydrate metabolic process"/>
    <property type="evidence" value="ECO:0007669"/>
    <property type="project" value="InterPro"/>
</dbReference>
<protein>
    <recommendedName>
        <fullName evidence="3">NodB homology domain-containing protein</fullName>
    </recommendedName>
</protein>
<keyword evidence="2" id="KW-1133">Transmembrane helix</keyword>
<name>A0A8J3JTI7_9ACTN</name>
<dbReference type="PANTHER" id="PTHR10587:SF137">
    <property type="entry name" value="4-DEOXY-4-FORMAMIDO-L-ARABINOSE-PHOSPHOUNDECAPRENOL DEFORMYLASE ARND-RELATED"/>
    <property type="match status" value="1"/>
</dbReference>
<dbReference type="PROSITE" id="PS51677">
    <property type="entry name" value="NODB"/>
    <property type="match status" value="1"/>
</dbReference>
<organism evidence="4 5">
    <name type="scientific">Catellatospora bangladeshensis</name>
    <dbReference type="NCBI Taxonomy" id="310355"/>
    <lineage>
        <taxon>Bacteria</taxon>
        <taxon>Bacillati</taxon>
        <taxon>Actinomycetota</taxon>
        <taxon>Actinomycetes</taxon>
        <taxon>Micromonosporales</taxon>
        <taxon>Micromonosporaceae</taxon>
        <taxon>Catellatospora</taxon>
    </lineage>
</organism>
<dbReference type="PANTHER" id="PTHR10587">
    <property type="entry name" value="GLYCOSYL TRANSFERASE-RELATED"/>
    <property type="match status" value="1"/>
</dbReference>
<feature type="compositionally biased region" description="Basic and acidic residues" evidence="1">
    <location>
        <begin position="40"/>
        <end position="53"/>
    </location>
</feature>
<dbReference type="SUPFAM" id="SSF88713">
    <property type="entry name" value="Glycoside hydrolase/deacetylase"/>
    <property type="match status" value="1"/>
</dbReference>
<keyword evidence="2" id="KW-0812">Transmembrane</keyword>
<feature type="compositionally biased region" description="Gly residues" evidence="1">
    <location>
        <begin position="301"/>
        <end position="310"/>
    </location>
</feature>
<reference evidence="4 5" key="1">
    <citation type="submission" date="2021-01" db="EMBL/GenBank/DDBJ databases">
        <title>Whole genome shotgun sequence of Catellatospora bangladeshensis NBRC 107357.</title>
        <authorList>
            <person name="Komaki H."/>
            <person name="Tamura T."/>
        </authorList>
    </citation>
    <scope>NUCLEOTIDE SEQUENCE [LARGE SCALE GENOMIC DNA]</scope>
    <source>
        <strain evidence="4 5">NBRC 107357</strain>
    </source>
</reference>
<gene>
    <name evidence="4" type="ORF">Cba03nite_62340</name>
</gene>
<keyword evidence="2" id="KW-0472">Membrane</keyword>
<keyword evidence="5" id="KW-1185">Reference proteome</keyword>
<proteinExistence type="predicted"/>
<feature type="region of interest" description="Disordered" evidence="1">
    <location>
        <begin position="285"/>
        <end position="310"/>
    </location>
</feature>
<evidence type="ECO:0000256" key="2">
    <source>
        <dbReference type="SAM" id="Phobius"/>
    </source>
</evidence>
<evidence type="ECO:0000313" key="4">
    <source>
        <dbReference type="EMBL" id="GIF84885.1"/>
    </source>
</evidence>
<feature type="region of interest" description="Disordered" evidence="1">
    <location>
        <begin position="34"/>
        <end position="98"/>
    </location>
</feature>
<comment type="caution">
    <text evidence="4">The sequence shown here is derived from an EMBL/GenBank/DDBJ whole genome shotgun (WGS) entry which is preliminary data.</text>
</comment>
<dbReference type="EMBL" id="BONF01000041">
    <property type="protein sequence ID" value="GIF84885.1"/>
    <property type="molecule type" value="Genomic_DNA"/>
</dbReference>
<feature type="compositionally biased region" description="Basic and acidic residues" evidence="1">
    <location>
        <begin position="288"/>
        <end position="300"/>
    </location>
</feature>
<feature type="transmembrane region" description="Helical" evidence="2">
    <location>
        <begin position="12"/>
        <end position="34"/>
    </location>
</feature>
<dbReference type="GO" id="GO:0016810">
    <property type="term" value="F:hydrolase activity, acting on carbon-nitrogen (but not peptide) bonds"/>
    <property type="evidence" value="ECO:0007669"/>
    <property type="project" value="InterPro"/>
</dbReference>
<dbReference type="CDD" id="cd10917">
    <property type="entry name" value="CE4_NodB_like_6s_7s"/>
    <property type="match status" value="1"/>
</dbReference>